<evidence type="ECO:0000313" key="2">
    <source>
        <dbReference type="Proteomes" id="UP000014962"/>
    </source>
</evidence>
<protein>
    <submittedName>
        <fullName evidence="1">Uncharacterized protein</fullName>
    </submittedName>
</protein>
<reference evidence="1 2" key="1">
    <citation type="journal article" date="2013" name="Genome Announc.">
        <title>Draft Genome Sequence of Winogradskyella psychrotolerans RS-3T, Isolated from the Marine Transect of Kongsfjorden, Ny-Alesund, Svalbard, Arctic Ocean.</title>
        <authorList>
            <person name="Kumar Pinnaka A."/>
            <person name="Ara S."/>
            <person name="Singh A."/>
            <person name="Shivaji S."/>
        </authorList>
    </citation>
    <scope>NUCLEOTIDE SEQUENCE [LARGE SCALE GENOMIC DNA]</scope>
    <source>
        <strain evidence="1 2">RS-3</strain>
    </source>
</reference>
<evidence type="ECO:0000313" key="1">
    <source>
        <dbReference type="EMBL" id="EPR74810.1"/>
    </source>
</evidence>
<name>S7VWZ8_9FLAO</name>
<dbReference type="AlphaFoldDB" id="S7VWZ8"/>
<sequence length="43" mass="4851">MMRLPKIVEINNDNMIATAALKVINPKSDAPGNWNCCSRYSNR</sequence>
<keyword evidence="2" id="KW-1185">Reference proteome</keyword>
<gene>
    <name evidence="1" type="ORF">ADIWIN_0174</name>
</gene>
<accession>S7VWZ8</accession>
<proteinExistence type="predicted"/>
<dbReference type="Proteomes" id="UP000014962">
    <property type="component" value="Unassembled WGS sequence"/>
</dbReference>
<dbReference type="STRING" id="641526.ADIWIN_0174"/>
<organism evidence="1 2">
    <name type="scientific">Winogradskyella psychrotolerans RS-3</name>
    <dbReference type="NCBI Taxonomy" id="641526"/>
    <lineage>
        <taxon>Bacteria</taxon>
        <taxon>Pseudomonadati</taxon>
        <taxon>Bacteroidota</taxon>
        <taxon>Flavobacteriia</taxon>
        <taxon>Flavobacteriales</taxon>
        <taxon>Flavobacteriaceae</taxon>
        <taxon>Winogradskyella</taxon>
    </lineage>
</organism>
<dbReference type="EMBL" id="ATMR01000007">
    <property type="protein sequence ID" value="EPR74810.1"/>
    <property type="molecule type" value="Genomic_DNA"/>
</dbReference>
<comment type="caution">
    <text evidence="1">The sequence shown here is derived from an EMBL/GenBank/DDBJ whole genome shotgun (WGS) entry which is preliminary data.</text>
</comment>